<reference evidence="2" key="1">
    <citation type="journal article" date="2012" name="Nat. Biotechnol.">
        <title>Draft genome sequence of pigeonpea (Cajanus cajan), an orphan legume crop of resource-poor farmers.</title>
        <authorList>
            <person name="Varshney R.K."/>
            <person name="Chen W."/>
            <person name="Li Y."/>
            <person name="Bharti A.K."/>
            <person name="Saxena R.K."/>
            <person name="Schlueter J.A."/>
            <person name="Donoghue M.T."/>
            <person name="Azam S."/>
            <person name="Fan G."/>
            <person name="Whaley A.M."/>
            <person name="Farmer A.D."/>
            <person name="Sheridan J."/>
            <person name="Iwata A."/>
            <person name="Tuteja R."/>
            <person name="Penmetsa R.V."/>
            <person name="Wu W."/>
            <person name="Upadhyaya H.D."/>
            <person name="Yang S.P."/>
            <person name="Shah T."/>
            <person name="Saxena K.B."/>
            <person name="Michael T."/>
            <person name="McCombie W.R."/>
            <person name="Yang B."/>
            <person name="Zhang G."/>
            <person name="Yang H."/>
            <person name="Wang J."/>
            <person name="Spillane C."/>
            <person name="Cook D.R."/>
            <person name="May G.D."/>
            <person name="Xu X."/>
            <person name="Jackson S.A."/>
        </authorList>
    </citation>
    <scope>NUCLEOTIDE SEQUENCE [LARGE SCALE GENOMIC DNA]</scope>
</reference>
<dbReference type="Gramene" id="C.cajan_36800.t">
    <property type="protein sequence ID" value="C.cajan_36800.t"/>
    <property type="gene ID" value="C.cajan_36800"/>
</dbReference>
<evidence type="ECO:0000313" key="3">
    <source>
        <dbReference type="Proteomes" id="UP000075243"/>
    </source>
</evidence>
<accession>A0A151R5R1</accession>
<dbReference type="AlphaFoldDB" id="A0A151R5R1"/>
<dbReference type="OMA" id="TILPYQQ"/>
<dbReference type="Pfam" id="PF21530">
    <property type="entry name" value="Pif1_2B_dom"/>
    <property type="match status" value="1"/>
</dbReference>
<gene>
    <name evidence="2" type="ORF">KK1_040825</name>
</gene>
<dbReference type="Proteomes" id="UP000075243">
    <property type="component" value="Unassembled WGS sequence"/>
</dbReference>
<dbReference type="GO" id="GO:0005657">
    <property type="term" value="C:replication fork"/>
    <property type="evidence" value="ECO:0007669"/>
    <property type="project" value="TreeGrafter"/>
</dbReference>
<dbReference type="InterPro" id="IPR049163">
    <property type="entry name" value="Pif1-like_2B_dom"/>
</dbReference>
<organism evidence="2 3">
    <name type="scientific">Cajanus cajan</name>
    <name type="common">Pigeon pea</name>
    <name type="synonym">Cajanus indicus</name>
    <dbReference type="NCBI Taxonomy" id="3821"/>
    <lineage>
        <taxon>Eukaryota</taxon>
        <taxon>Viridiplantae</taxon>
        <taxon>Streptophyta</taxon>
        <taxon>Embryophyta</taxon>
        <taxon>Tracheophyta</taxon>
        <taxon>Spermatophyta</taxon>
        <taxon>Magnoliopsida</taxon>
        <taxon>eudicotyledons</taxon>
        <taxon>Gunneridae</taxon>
        <taxon>Pentapetalae</taxon>
        <taxon>rosids</taxon>
        <taxon>fabids</taxon>
        <taxon>Fabales</taxon>
        <taxon>Fabaceae</taxon>
        <taxon>Papilionoideae</taxon>
        <taxon>50 kb inversion clade</taxon>
        <taxon>NPAAA clade</taxon>
        <taxon>indigoferoid/millettioid clade</taxon>
        <taxon>Phaseoleae</taxon>
        <taxon>Cajanus</taxon>
    </lineage>
</organism>
<protein>
    <recommendedName>
        <fullName evidence="1">DNA helicase Pif1-like 2B domain-containing protein</fullName>
    </recommendedName>
</protein>
<dbReference type="GO" id="GO:0006260">
    <property type="term" value="P:DNA replication"/>
    <property type="evidence" value="ECO:0007669"/>
    <property type="project" value="TreeGrafter"/>
</dbReference>
<dbReference type="EMBL" id="KQ484051">
    <property type="protein sequence ID" value="KYP37964.1"/>
    <property type="molecule type" value="Genomic_DNA"/>
</dbReference>
<sequence>MKVKKGVSLMLLRNINPKAGLCNGTRLLCRGLFTNILDVEILTGHNAGKRAFLPKIKHKTTEFQASTKILIKEGKLEGEDENFTKNVVFKEILLSKN</sequence>
<keyword evidence="3" id="KW-1185">Reference proteome</keyword>
<evidence type="ECO:0000259" key="1">
    <source>
        <dbReference type="Pfam" id="PF21530"/>
    </source>
</evidence>
<feature type="domain" description="DNA helicase Pif1-like 2B" evidence="1">
    <location>
        <begin position="2"/>
        <end position="29"/>
    </location>
</feature>
<proteinExistence type="predicted"/>
<name>A0A151R5R1_CAJCA</name>
<evidence type="ECO:0000313" key="2">
    <source>
        <dbReference type="EMBL" id="KYP37964.1"/>
    </source>
</evidence>
<dbReference type="STRING" id="3821.A0A151R5R1"/>
<dbReference type="PANTHER" id="PTHR23274">
    <property type="entry name" value="DNA HELICASE-RELATED"/>
    <property type="match status" value="1"/>
</dbReference>
<dbReference type="PANTHER" id="PTHR23274:SF48">
    <property type="entry name" value="ATP-DEPENDENT DNA HELICASE"/>
    <property type="match status" value="1"/>
</dbReference>